<reference evidence="10" key="2">
    <citation type="submission" date="2022-03" db="EMBL/GenBank/DDBJ databases">
        <title>Genome Encyclopedia of Bacteria and Archaea VI: Functional Genomics of Type Strains.</title>
        <authorList>
            <person name="Whitman W."/>
        </authorList>
    </citation>
    <scope>NUCLEOTIDE SEQUENCE</scope>
    <source>
        <strain evidence="10">HSC-15S17</strain>
    </source>
</reference>
<evidence type="ECO:0000259" key="8">
    <source>
        <dbReference type="PROSITE" id="PS50850"/>
    </source>
</evidence>
<feature type="transmembrane region" description="Helical" evidence="7">
    <location>
        <begin position="327"/>
        <end position="348"/>
    </location>
</feature>
<feature type="transmembrane region" description="Helical" evidence="7">
    <location>
        <begin position="384"/>
        <end position="402"/>
    </location>
</feature>
<comment type="caution">
    <text evidence="9">The sequence shown here is derived from an EMBL/GenBank/DDBJ whole genome shotgun (WGS) entry which is preliminary data.</text>
</comment>
<gene>
    <name evidence="9" type="ORF">KVP70_20250</name>
    <name evidence="10" type="ORF">L1274_001472</name>
</gene>
<dbReference type="GO" id="GO:0005886">
    <property type="term" value="C:plasma membrane"/>
    <property type="evidence" value="ECO:0007669"/>
    <property type="project" value="UniProtKB-SubCell"/>
</dbReference>
<keyword evidence="2" id="KW-0813">Transport</keyword>
<feature type="domain" description="Major facilitator superfamily (MFS) profile" evidence="8">
    <location>
        <begin position="1"/>
        <end position="409"/>
    </location>
</feature>
<keyword evidence="4 7" id="KW-0812">Transmembrane</keyword>
<keyword evidence="6 7" id="KW-0472">Membrane</keyword>
<dbReference type="EMBL" id="JALJZU010000002">
    <property type="protein sequence ID" value="MCP2007779.1"/>
    <property type="molecule type" value="Genomic_DNA"/>
</dbReference>
<evidence type="ECO:0000256" key="5">
    <source>
        <dbReference type="ARBA" id="ARBA00022989"/>
    </source>
</evidence>
<evidence type="ECO:0000256" key="4">
    <source>
        <dbReference type="ARBA" id="ARBA00022692"/>
    </source>
</evidence>
<accession>A0AA41HFN1</accession>
<dbReference type="PANTHER" id="PTHR23513">
    <property type="entry name" value="INTEGRAL MEMBRANE EFFLUX PROTEIN-RELATED"/>
    <property type="match status" value="1"/>
</dbReference>
<feature type="transmembrane region" description="Helical" evidence="7">
    <location>
        <begin position="235"/>
        <end position="256"/>
    </location>
</feature>
<feature type="transmembrane region" description="Helical" evidence="7">
    <location>
        <begin position="268"/>
        <end position="286"/>
    </location>
</feature>
<keyword evidence="3" id="KW-1003">Cell membrane</keyword>
<evidence type="ECO:0000313" key="9">
    <source>
        <dbReference type="EMBL" id="MBV6323271.1"/>
    </source>
</evidence>
<feature type="transmembrane region" description="Helical" evidence="7">
    <location>
        <begin position="55"/>
        <end position="77"/>
    </location>
</feature>
<evidence type="ECO:0000256" key="2">
    <source>
        <dbReference type="ARBA" id="ARBA00022448"/>
    </source>
</evidence>
<feature type="transmembrane region" description="Helical" evidence="7">
    <location>
        <begin position="360"/>
        <end position="378"/>
    </location>
</feature>
<evidence type="ECO:0000313" key="10">
    <source>
        <dbReference type="EMBL" id="MCP2007779.1"/>
    </source>
</evidence>
<keyword evidence="5 7" id="KW-1133">Transmembrane helix</keyword>
<evidence type="ECO:0000313" key="12">
    <source>
        <dbReference type="Proteomes" id="UP001162889"/>
    </source>
</evidence>
<evidence type="ECO:0000256" key="6">
    <source>
        <dbReference type="ARBA" id="ARBA00023136"/>
    </source>
</evidence>
<feature type="transmembrane region" description="Helical" evidence="7">
    <location>
        <begin position="298"/>
        <end position="321"/>
    </location>
</feature>
<dbReference type="Pfam" id="PF05977">
    <property type="entry name" value="MFS_3"/>
    <property type="match status" value="1"/>
</dbReference>
<evidence type="ECO:0000256" key="1">
    <source>
        <dbReference type="ARBA" id="ARBA00004651"/>
    </source>
</evidence>
<dbReference type="PANTHER" id="PTHR23513:SF11">
    <property type="entry name" value="STAPHYLOFERRIN A TRANSPORTER"/>
    <property type="match status" value="1"/>
</dbReference>
<organism evidence="9 11">
    <name type="scientific">Duganella violaceipulchra</name>
    <dbReference type="NCBI Taxonomy" id="2849652"/>
    <lineage>
        <taxon>Bacteria</taxon>
        <taxon>Pseudomonadati</taxon>
        <taxon>Pseudomonadota</taxon>
        <taxon>Betaproteobacteria</taxon>
        <taxon>Burkholderiales</taxon>
        <taxon>Oxalobacteraceae</taxon>
        <taxon>Telluria group</taxon>
        <taxon>Duganella</taxon>
    </lineage>
</organism>
<proteinExistence type="predicted"/>
<name>A0AA41HFN1_9BURK</name>
<dbReference type="PROSITE" id="PS50850">
    <property type="entry name" value="MFS"/>
    <property type="match status" value="1"/>
</dbReference>
<dbReference type="InterPro" id="IPR010290">
    <property type="entry name" value="TM_effector"/>
</dbReference>
<keyword evidence="12" id="KW-1185">Reference proteome</keyword>
<protein>
    <submittedName>
        <fullName evidence="10">MFS family permease</fullName>
    </submittedName>
    <submittedName>
        <fullName evidence="9">MFS transporter</fullName>
    </submittedName>
</protein>
<dbReference type="GO" id="GO:0022857">
    <property type="term" value="F:transmembrane transporter activity"/>
    <property type="evidence" value="ECO:0007669"/>
    <property type="project" value="InterPro"/>
</dbReference>
<feature type="transmembrane region" description="Helical" evidence="7">
    <location>
        <begin position="28"/>
        <end position="49"/>
    </location>
</feature>
<dbReference type="AlphaFoldDB" id="A0AA41HFN1"/>
<evidence type="ECO:0000313" key="11">
    <source>
        <dbReference type="Proteomes" id="UP001155901"/>
    </source>
</evidence>
<dbReference type="Proteomes" id="UP001162889">
    <property type="component" value="Unassembled WGS sequence"/>
</dbReference>
<reference evidence="9" key="1">
    <citation type="submission" date="2021-07" db="EMBL/GenBank/DDBJ databases">
        <title>Characterization of violacein-producing bacteria and related species.</title>
        <authorList>
            <person name="Wilson H.S."/>
            <person name="De Leon M.E."/>
        </authorList>
    </citation>
    <scope>NUCLEOTIDE SEQUENCE</scope>
    <source>
        <strain evidence="9">HSC-15S17</strain>
    </source>
</reference>
<comment type="subcellular location">
    <subcellularLocation>
        <location evidence="1">Cell membrane</location>
        <topology evidence="1">Multi-pass membrane protein</topology>
    </subcellularLocation>
</comment>
<evidence type="ECO:0000256" key="3">
    <source>
        <dbReference type="ARBA" id="ARBA00022475"/>
    </source>
</evidence>
<sequence length="410" mass="43355">MPASFSRTSSDDTSALAPLKHAAFRMLWCAWLTANVCMWMNDVAIAWMMSSLTASPVMVALVQTASTLPVFLLGLPCGALADQVDRRRYLILTQCWVAAVALLLWLAILSGMSSPAMLLGLTFANGIGLAMRWPVFAAIVPDLVPRAQLPAALALNGVSMNASRIIGPLVAGALIASAGTAWVFALNAVLSTLAALLIMRWRYAQAPVLAGQQRLTAAMLDGVRYALRSAPLKAVLLRIFLFFFHSTALLALLPLVARHFQDGSTGTFTVLLACMGGGTVLAALFLPRWRLSMSREMLTLRGAMVLSAAMCGVAFSTHVYFAAPIMFVAGMAWIATANALIVSVQLALPDWVRARGMAMYQMAIMGASASGAALWGQVAALGGLKTSLVCAALSGAAAMLLAHRLSADRI</sequence>
<dbReference type="Proteomes" id="UP001155901">
    <property type="component" value="Unassembled WGS sequence"/>
</dbReference>
<dbReference type="CDD" id="cd06173">
    <property type="entry name" value="MFS_MefA_like"/>
    <property type="match status" value="1"/>
</dbReference>
<dbReference type="InterPro" id="IPR020846">
    <property type="entry name" value="MFS_dom"/>
</dbReference>
<evidence type="ECO:0000256" key="7">
    <source>
        <dbReference type="SAM" id="Phobius"/>
    </source>
</evidence>
<dbReference type="EMBL" id="JAHTGR010000011">
    <property type="protein sequence ID" value="MBV6323271.1"/>
    <property type="molecule type" value="Genomic_DNA"/>
</dbReference>